<gene>
    <name evidence="6" type="ORF">AALM99_08160</name>
</gene>
<proteinExistence type="predicted"/>
<keyword evidence="7" id="KW-1185">Reference proteome</keyword>
<feature type="transmembrane region" description="Helical" evidence="5">
    <location>
        <begin position="119"/>
        <end position="143"/>
    </location>
</feature>
<evidence type="ECO:0000313" key="7">
    <source>
        <dbReference type="Proteomes" id="UP001565242"/>
    </source>
</evidence>
<accession>A0ABV4D9H4</accession>
<dbReference type="PANTHER" id="PTHR37306">
    <property type="entry name" value="COLICIN V PRODUCTION PROTEIN"/>
    <property type="match status" value="1"/>
</dbReference>
<name>A0ABV4D9H4_9LACT</name>
<keyword evidence="3 5" id="KW-1133">Transmembrane helix</keyword>
<sequence>MLINLLILALLVWAFLVGYSRGLVLQAIYSLGLIVSAIIAFLNYKTLAAHLTMWVPFSSATADSRLLFFDNSILFQVDEAFYAGLAFIVIFVLSYVVIRLIGLFVHITRLQPLGKNGKIIAGVLAVGATYFGIQMALTLLALVPMMNVQNQLNASVLARLMVSYTPISSGMLKNIFIENIIGNI</sequence>
<dbReference type="RefSeq" id="WP_251421254.1">
    <property type="nucleotide sequence ID" value="NZ_BAAFQO010000001.1"/>
</dbReference>
<evidence type="ECO:0000256" key="2">
    <source>
        <dbReference type="ARBA" id="ARBA00022692"/>
    </source>
</evidence>
<keyword evidence="2 5" id="KW-0812">Transmembrane</keyword>
<feature type="transmembrane region" description="Helical" evidence="5">
    <location>
        <begin position="24"/>
        <end position="44"/>
    </location>
</feature>
<dbReference type="Proteomes" id="UP001565242">
    <property type="component" value="Unassembled WGS sequence"/>
</dbReference>
<comment type="caution">
    <text evidence="6">The sequence shown here is derived from an EMBL/GenBank/DDBJ whole genome shotgun (WGS) entry which is preliminary data.</text>
</comment>
<dbReference type="EMBL" id="JBCLSQ010000019">
    <property type="protein sequence ID" value="MEY8538412.1"/>
    <property type="molecule type" value="Genomic_DNA"/>
</dbReference>
<evidence type="ECO:0000313" key="6">
    <source>
        <dbReference type="EMBL" id="MEY8538412.1"/>
    </source>
</evidence>
<feature type="transmembrane region" description="Helical" evidence="5">
    <location>
        <begin position="80"/>
        <end position="107"/>
    </location>
</feature>
<reference evidence="6 7" key="1">
    <citation type="submission" date="2024-03" db="EMBL/GenBank/DDBJ databases">
        <title>Mouse gut bacterial collection (mGBC) of GemPharmatech.</title>
        <authorList>
            <person name="He Y."/>
            <person name="Dong L."/>
            <person name="Wu D."/>
            <person name="Gao X."/>
            <person name="Lin Z."/>
        </authorList>
    </citation>
    <scope>NUCLEOTIDE SEQUENCE [LARGE SCALE GENOMIC DNA]</scope>
    <source>
        <strain evidence="6 7">20-218</strain>
    </source>
</reference>
<evidence type="ECO:0000256" key="4">
    <source>
        <dbReference type="ARBA" id="ARBA00023136"/>
    </source>
</evidence>
<evidence type="ECO:0000256" key="1">
    <source>
        <dbReference type="ARBA" id="ARBA00004141"/>
    </source>
</evidence>
<protein>
    <submittedName>
        <fullName evidence="6">CvpA family protein</fullName>
    </submittedName>
</protein>
<evidence type="ECO:0000256" key="3">
    <source>
        <dbReference type="ARBA" id="ARBA00022989"/>
    </source>
</evidence>
<dbReference type="Pfam" id="PF02674">
    <property type="entry name" value="Colicin_V"/>
    <property type="match status" value="1"/>
</dbReference>
<organism evidence="6 7">
    <name type="scientific">Lactococcus muris</name>
    <dbReference type="NCBI Taxonomy" id="2941330"/>
    <lineage>
        <taxon>Bacteria</taxon>
        <taxon>Bacillati</taxon>
        <taxon>Bacillota</taxon>
        <taxon>Bacilli</taxon>
        <taxon>Lactobacillales</taxon>
        <taxon>Streptococcaceae</taxon>
        <taxon>Lactococcus</taxon>
    </lineage>
</organism>
<comment type="subcellular location">
    <subcellularLocation>
        <location evidence="1">Membrane</location>
        <topology evidence="1">Multi-pass membrane protein</topology>
    </subcellularLocation>
</comment>
<dbReference type="InterPro" id="IPR003825">
    <property type="entry name" value="Colicin-V_CvpA"/>
</dbReference>
<dbReference type="PANTHER" id="PTHR37306:SF1">
    <property type="entry name" value="COLICIN V PRODUCTION PROTEIN"/>
    <property type="match status" value="1"/>
</dbReference>
<feature type="transmembrane region" description="Helical" evidence="5">
    <location>
        <begin position="51"/>
        <end position="68"/>
    </location>
</feature>
<keyword evidence="4 5" id="KW-0472">Membrane</keyword>
<evidence type="ECO:0000256" key="5">
    <source>
        <dbReference type="SAM" id="Phobius"/>
    </source>
</evidence>